<dbReference type="RefSeq" id="WP_270680044.1">
    <property type="nucleotide sequence ID" value="NZ_JAQFWP010000054.1"/>
</dbReference>
<organism evidence="3 4">
    <name type="scientific">Nocardiopsis suaedae</name>
    <dbReference type="NCBI Taxonomy" id="3018444"/>
    <lineage>
        <taxon>Bacteria</taxon>
        <taxon>Bacillati</taxon>
        <taxon>Actinomycetota</taxon>
        <taxon>Actinomycetes</taxon>
        <taxon>Streptosporangiales</taxon>
        <taxon>Nocardiopsidaceae</taxon>
        <taxon>Nocardiopsis</taxon>
    </lineage>
</organism>
<dbReference type="CDD" id="cd00090">
    <property type="entry name" value="HTH_ARSR"/>
    <property type="match status" value="1"/>
</dbReference>
<dbReference type="InterPro" id="IPR036390">
    <property type="entry name" value="WH_DNA-bd_sf"/>
</dbReference>
<feature type="region of interest" description="Disordered" evidence="1">
    <location>
        <begin position="205"/>
        <end position="247"/>
    </location>
</feature>
<dbReference type="SUPFAM" id="SSF46785">
    <property type="entry name" value="Winged helix' DNA-binding domain"/>
    <property type="match status" value="1"/>
</dbReference>
<accession>A0ABT4TRT7</accession>
<comment type="caution">
    <text evidence="3">The sequence shown here is derived from an EMBL/GenBank/DDBJ whole genome shotgun (WGS) entry which is preliminary data.</text>
</comment>
<protein>
    <submittedName>
        <fullName evidence="3">Helix-turn-helix domain-containing protein</fullName>
    </submittedName>
</protein>
<dbReference type="EMBL" id="JAQFWP010000054">
    <property type="protein sequence ID" value="MDA2807416.1"/>
    <property type="molecule type" value="Genomic_DNA"/>
</dbReference>
<reference evidence="3" key="1">
    <citation type="submission" date="2023-01" db="EMBL/GenBank/DDBJ databases">
        <title>Draft genome sequence of Nocardiopsis sp. LSu2-4 isolated from halophytes.</title>
        <authorList>
            <person name="Duangmal K."/>
            <person name="Chantavorakit T."/>
        </authorList>
    </citation>
    <scope>NUCLEOTIDE SEQUENCE</scope>
    <source>
        <strain evidence="3">LSu2-4</strain>
    </source>
</reference>
<feature type="domain" description="HTH arsR-type" evidence="2">
    <location>
        <begin position="21"/>
        <end position="102"/>
    </location>
</feature>
<evidence type="ECO:0000259" key="2">
    <source>
        <dbReference type="SMART" id="SM00418"/>
    </source>
</evidence>
<dbReference type="Proteomes" id="UP001165685">
    <property type="component" value="Unassembled WGS sequence"/>
</dbReference>
<evidence type="ECO:0000256" key="1">
    <source>
        <dbReference type="SAM" id="MobiDB-lite"/>
    </source>
</evidence>
<feature type="compositionally biased region" description="Basic and acidic residues" evidence="1">
    <location>
        <begin position="205"/>
        <end position="216"/>
    </location>
</feature>
<dbReference type="Pfam" id="PF12840">
    <property type="entry name" value="HTH_20"/>
    <property type="match status" value="1"/>
</dbReference>
<proteinExistence type="predicted"/>
<keyword evidence="4" id="KW-1185">Reference proteome</keyword>
<dbReference type="Gene3D" id="1.10.10.10">
    <property type="entry name" value="Winged helix-like DNA-binding domain superfamily/Winged helix DNA-binding domain"/>
    <property type="match status" value="1"/>
</dbReference>
<dbReference type="InterPro" id="IPR001845">
    <property type="entry name" value="HTH_ArsR_DNA-bd_dom"/>
</dbReference>
<dbReference type="InterPro" id="IPR036388">
    <property type="entry name" value="WH-like_DNA-bd_sf"/>
</dbReference>
<evidence type="ECO:0000313" key="3">
    <source>
        <dbReference type="EMBL" id="MDA2807416.1"/>
    </source>
</evidence>
<gene>
    <name evidence="3" type="ORF">O4U47_23110</name>
</gene>
<name>A0ABT4TRT7_9ACTN</name>
<dbReference type="InterPro" id="IPR011991">
    <property type="entry name" value="ArsR-like_HTH"/>
</dbReference>
<sequence>MNPHEHEDVPPAPPLRQVDAETLRGLAHPLRMRLMEELAIGGPSTATLLAARLGENSGSTSYHLRVLSRHGFVEDDPDRAPGGRERWWRRVPGGYSLRGFAHRRDPATREAAGVVLDALDQGRSDRRARWWSFAEENPAEVVPWVEATADADYVLQLTRAEAAELTAELTAVMERWRGRTEGEDPGRVRPGTTVVETQIFVFPHLDARGTGPEKTRCTAPPERSTVEPPSGSDRLDGDGRGKRGRWS</sequence>
<evidence type="ECO:0000313" key="4">
    <source>
        <dbReference type="Proteomes" id="UP001165685"/>
    </source>
</evidence>
<dbReference type="SMART" id="SM00418">
    <property type="entry name" value="HTH_ARSR"/>
    <property type="match status" value="1"/>
</dbReference>